<feature type="signal peptide" evidence="2">
    <location>
        <begin position="1"/>
        <end position="17"/>
    </location>
</feature>
<feature type="compositionally biased region" description="Basic and acidic residues" evidence="1">
    <location>
        <begin position="46"/>
        <end position="57"/>
    </location>
</feature>
<gene>
    <name evidence="3" type="ORF">KCMC57_60300</name>
</gene>
<reference evidence="3" key="1">
    <citation type="submission" date="2024-07" db="EMBL/GenBank/DDBJ databases">
        <title>Complete genome sequences of cellulolytic bacteria, Kitasatospora sp. CMC57 and Streptomyces sp. CMC78, isolated from Japanese agricultural soil.</title>
        <authorList>
            <person name="Hashimoto T."/>
            <person name="Ito M."/>
            <person name="Iwamoto M."/>
            <person name="Fukahori D."/>
            <person name="Shoda T."/>
            <person name="Sakoda M."/>
            <person name="Morohoshi T."/>
            <person name="Mitsuboshi M."/>
            <person name="Nishizawa T."/>
        </authorList>
    </citation>
    <scope>NUCLEOTIDE SEQUENCE</scope>
    <source>
        <strain evidence="3">CMC57</strain>
    </source>
</reference>
<dbReference type="EMBL" id="AP035881">
    <property type="protein sequence ID" value="BFP49662.1"/>
    <property type="molecule type" value="Genomic_DNA"/>
</dbReference>
<feature type="compositionally biased region" description="Low complexity" evidence="1">
    <location>
        <begin position="58"/>
        <end position="73"/>
    </location>
</feature>
<dbReference type="PROSITE" id="PS51257">
    <property type="entry name" value="PROKAR_LIPOPROTEIN"/>
    <property type="match status" value="1"/>
</dbReference>
<evidence type="ECO:0000256" key="1">
    <source>
        <dbReference type="SAM" id="MobiDB-lite"/>
    </source>
</evidence>
<evidence type="ECO:0000256" key="2">
    <source>
        <dbReference type="SAM" id="SignalP"/>
    </source>
</evidence>
<feature type="region of interest" description="Disordered" evidence="1">
    <location>
        <begin position="23"/>
        <end position="73"/>
    </location>
</feature>
<protein>
    <recommendedName>
        <fullName evidence="4">Small secreted protein</fullName>
    </recommendedName>
</protein>
<dbReference type="AlphaFoldDB" id="A0AB33K2A8"/>
<accession>A0AB33K2A8</accession>
<proteinExistence type="predicted"/>
<dbReference type="RefSeq" id="WP_407991739.1">
    <property type="nucleotide sequence ID" value="NZ_AP035881.2"/>
</dbReference>
<evidence type="ECO:0008006" key="4">
    <source>
        <dbReference type="Google" id="ProtNLM"/>
    </source>
</evidence>
<name>A0AB33K2A8_9ACTN</name>
<organism evidence="3">
    <name type="scientific">Kitasatospora sp. CMC57</name>
    <dbReference type="NCBI Taxonomy" id="3231513"/>
    <lineage>
        <taxon>Bacteria</taxon>
        <taxon>Bacillati</taxon>
        <taxon>Actinomycetota</taxon>
        <taxon>Actinomycetes</taxon>
        <taxon>Kitasatosporales</taxon>
        <taxon>Streptomycetaceae</taxon>
        <taxon>Kitasatospora</taxon>
    </lineage>
</organism>
<feature type="chain" id="PRO_5044201784" description="Small secreted protein" evidence="2">
    <location>
        <begin position="18"/>
        <end position="73"/>
    </location>
</feature>
<sequence length="73" mass="7062">MTGRQLGLGAAALVALAALTLTGCGPTGGSQGTPDRAGQSAGADDAQVKDMQQKVDAAESAASQAESDSAQDN</sequence>
<evidence type="ECO:0000313" key="3">
    <source>
        <dbReference type="EMBL" id="BFP49662.1"/>
    </source>
</evidence>
<keyword evidence="2" id="KW-0732">Signal</keyword>